<evidence type="ECO:0000256" key="7">
    <source>
        <dbReference type="RuleBase" id="RU365078"/>
    </source>
</evidence>
<dbReference type="InterPro" id="IPR042276">
    <property type="entry name" value="CapZ_alpha/beta_2"/>
</dbReference>
<dbReference type="SUPFAM" id="SSF90096">
    <property type="entry name" value="Subunits of heterodimeric actin filament capping protein Capz"/>
    <property type="match status" value="1"/>
</dbReference>
<dbReference type="GO" id="GO:0000902">
    <property type="term" value="P:cell morphogenesis"/>
    <property type="evidence" value="ECO:0007669"/>
    <property type="project" value="TreeGrafter"/>
</dbReference>
<dbReference type="InterPro" id="IPR037282">
    <property type="entry name" value="CapZ_alpha/beta"/>
</dbReference>
<reference evidence="8" key="1">
    <citation type="submission" date="2016-10" db="EMBL/GenBank/DDBJ databases">
        <authorList>
            <person name="Benchimol M."/>
            <person name="Almeida L.G."/>
            <person name="Vasconcelos A.T."/>
            <person name="Perreira-Neves A."/>
            <person name="Rosa I.A."/>
            <person name="Tasca T."/>
            <person name="Bogo M.R."/>
            <person name="de Souza W."/>
        </authorList>
    </citation>
    <scope>NUCLEOTIDE SEQUENCE [LARGE SCALE GENOMIC DNA]</scope>
    <source>
        <strain evidence="8">K</strain>
    </source>
</reference>
<organism evidence="8 9">
    <name type="scientific">Tritrichomonas foetus</name>
    <dbReference type="NCBI Taxonomy" id="1144522"/>
    <lineage>
        <taxon>Eukaryota</taxon>
        <taxon>Metamonada</taxon>
        <taxon>Parabasalia</taxon>
        <taxon>Tritrichomonadida</taxon>
        <taxon>Tritrichomonadidae</taxon>
        <taxon>Tritrichomonas</taxon>
    </lineage>
</organism>
<dbReference type="AlphaFoldDB" id="A0A1J4KF90"/>
<dbReference type="VEuPathDB" id="TrichDB:TRFO_21491"/>
<accession>A0A1J4KF90</accession>
<keyword evidence="4 7" id="KW-0963">Cytoplasm</keyword>
<keyword evidence="9" id="KW-1185">Reference proteome</keyword>
<dbReference type="PRINTS" id="PR00192">
    <property type="entry name" value="FACTINCAPB"/>
</dbReference>
<evidence type="ECO:0000256" key="3">
    <source>
        <dbReference type="ARBA" id="ARBA00022467"/>
    </source>
</evidence>
<dbReference type="GO" id="GO:0005737">
    <property type="term" value="C:cytoplasm"/>
    <property type="evidence" value="ECO:0007669"/>
    <property type="project" value="InterPro"/>
</dbReference>
<keyword evidence="3 7" id="KW-0117">Actin capping</keyword>
<evidence type="ECO:0000313" key="9">
    <source>
        <dbReference type="Proteomes" id="UP000179807"/>
    </source>
</evidence>
<keyword evidence="5 7" id="KW-0009">Actin-binding</keyword>
<comment type="caution">
    <text evidence="8">The sequence shown here is derived from an EMBL/GenBank/DDBJ whole genome shotgun (WGS) entry which is preliminary data.</text>
</comment>
<name>A0A1J4KF90_9EUKA</name>
<dbReference type="FunFam" id="1.20.58.570:FF:000001">
    <property type="entry name" value="F-actin-capping protein subunit beta"/>
    <property type="match status" value="1"/>
</dbReference>
<sequence length="271" mass="30671">MSYSDPSEAAYDLLRHVPPKDIEPRMYDVIRLNEDLTEDILSTTDIPLQTAIDPTNSQHYIKCDYNRDGDSYRSPYSNKYYPPLDDGLEIPDELRKIEQLAQTGFRTYLRQYFGSGVLSVYCWPVDDRIFGVGVFVKKELEDRLRDSTPVRGSINCTDVIEVSSIGKNRFKYTLVSSILLELEVDTNMGEPLKLSGGCSDRREQTGNAASPKEHLVTVGTMIEDCTSSFMEKVRQIYVGKMKEILSYTKGSAAGATAQDLMRMAFHEAQKQ</sequence>
<comment type="function">
    <text evidence="7">F-actin-capping proteins bind in a Ca(2+)-independent manner to the fast growing ends of actin filaments (barbed end) thereby blocking the exchange of subunits at these ends. Unlike other capping proteins (such as gelsolin and severin), these proteins do not sever actin filaments.</text>
</comment>
<dbReference type="RefSeq" id="XP_068362736.1">
    <property type="nucleotide sequence ID" value="XM_068502004.1"/>
</dbReference>
<dbReference type="GO" id="GO:0051015">
    <property type="term" value="F:actin filament binding"/>
    <property type="evidence" value="ECO:0007669"/>
    <property type="project" value="TreeGrafter"/>
</dbReference>
<evidence type="ECO:0000256" key="6">
    <source>
        <dbReference type="ARBA" id="ARBA00023212"/>
    </source>
</evidence>
<keyword evidence="6 7" id="KW-0206">Cytoskeleton</keyword>
<proteinExistence type="inferred from homology"/>
<dbReference type="Gene3D" id="1.20.58.570">
    <property type="match status" value="1"/>
</dbReference>
<protein>
    <recommendedName>
        <fullName evidence="7">F-actin-capping protein subunit beta</fullName>
    </recommendedName>
</protein>
<dbReference type="InterPro" id="IPR001698">
    <property type="entry name" value="CAPZB"/>
</dbReference>
<dbReference type="InterPro" id="IPR043175">
    <property type="entry name" value="CAPZB_N"/>
</dbReference>
<comment type="subcellular location">
    <subcellularLocation>
        <location evidence="1 7">Cytoplasm</location>
        <location evidence="1 7">Cytoskeleton</location>
    </subcellularLocation>
</comment>
<evidence type="ECO:0000256" key="2">
    <source>
        <dbReference type="ARBA" id="ARBA00006039"/>
    </source>
</evidence>
<gene>
    <name evidence="8" type="primary">acpA</name>
    <name evidence="8" type="ORF">TRFO_21491</name>
</gene>
<evidence type="ECO:0000256" key="5">
    <source>
        <dbReference type="ARBA" id="ARBA00023203"/>
    </source>
</evidence>
<dbReference type="EMBL" id="MLAK01000635">
    <property type="protein sequence ID" value="OHT09600.1"/>
    <property type="molecule type" value="Genomic_DNA"/>
</dbReference>
<dbReference type="GO" id="GO:0051016">
    <property type="term" value="P:barbed-end actin filament capping"/>
    <property type="evidence" value="ECO:0007669"/>
    <property type="project" value="UniProtKB-UniRule"/>
</dbReference>
<comment type="subunit">
    <text evidence="7">Heterodimer of an alpha and a beta subunit.</text>
</comment>
<dbReference type="PROSITE" id="PS00231">
    <property type="entry name" value="F_ACTIN_CAPPING_BETA"/>
    <property type="match status" value="1"/>
</dbReference>
<dbReference type="InterPro" id="IPR019771">
    <property type="entry name" value="F-actin_capping_bsu_CS"/>
</dbReference>
<evidence type="ECO:0000256" key="1">
    <source>
        <dbReference type="ARBA" id="ARBA00004245"/>
    </source>
</evidence>
<evidence type="ECO:0000313" key="8">
    <source>
        <dbReference type="EMBL" id="OHT09600.1"/>
    </source>
</evidence>
<evidence type="ECO:0000256" key="4">
    <source>
        <dbReference type="ARBA" id="ARBA00022490"/>
    </source>
</evidence>
<dbReference type="Proteomes" id="UP000179807">
    <property type="component" value="Unassembled WGS sequence"/>
</dbReference>
<dbReference type="Pfam" id="PF01115">
    <property type="entry name" value="F_actin_cap_B"/>
    <property type="match status" value="1"/>
</dbReference>
<dbReference type="GO" id="GO:0008290">
    <property type="term" value="C:F-actin capping protein complex"/>
    <property type="evidence" value="ECO:0007669"/>
    <property type="project" value="UniProtKB-UniRule"/>
</dbReference>
<comment type="similarity">
    <text evidence="2 7">Belongs to the F-actin-capping protein beta subunit family.</text>
</comment>
<dbReference type="PANTHER" id="PTHR10619">
    <property type="entry name" value="F-ACTIN-CAPPING PROTEIN SUBUNIT BETA"/>
    <property type="match status" value="1"/>
</dbReference>
<dbReference type="GO" id="GO:0030036">
    <property type="term" value="P:actin cytoskeleton organization"/>
    <property type="evidence" value="ECO:0007669"/>
    <property type="project" value="InterPro"/>
</dbReference>
<dbReference type="PANTHER" id="PTHR10619:SF0">
    <property type="entry name" value="F-ACTIN-CAPPING PROTEIN SUBUNIT BETA ISOFORMS 1 AND 2"/>
    <property type="match status" value="1"/>
</dbReference>
<dbReference type="GeneID" id="94836708"/>
<dbReference type="Gene3D" id="3.90.1150.210">
    <property type="entry name" value="F-actin capping protein, beta subunit"/>
    <property type="match status" value="1"/>
</dbReference>
<dbReference type="OrthoDB" id="9979678at2759"/>